<feature type="transmembrane region" description="Helical" evidence="1">
    <location>
        <begin position="292"/>
        <end position="317"/>
    </location>
</feature>
<dbReference type="Pfam" id="PF07863">
    <property type="entry name" value="CtnDOT_TraJ"/>
    <property type="match status" value="1"/>
</dbReference>
<keyword evidence="1" id="KW-0812">Transmembrane</keyword>
<evidence type="ECO:0000256" key="1">
    <source>
        <dbReference type="SAM" id="Phobius"/>
    </source>
</evidence>
<dbReference type="AlphaFoldDB" id="A0A016A493"/>
<evidence type="ECO:0000313" key="4">
    <source>
        <dbReference type="Proteomes" id="UP000022272"/>
    </source>
</evidence>
<feature type="transmembrane region" description="Helical" evidence="1">
    <location>
        <begin position="40"/>
        <end position="61"/>
    </location>
</feature>
<keyword evidence="1" id="KW-1133">Transmembrane helix</keyword>
<sequence length="375" mass="40609">MDLLFIPLTIGLPAIDESLEKLLTAMETFPNVAVLGDAVSMAKALGLCLALCVGSYECWMMMLGRRGMDVMKLLRIIGISLCISSSSWICSALQVPGKSLESATWAMAKAKNKEVAAFELKVAQKQSEYLDRLRTVQDSIATAKQVAEIGQDAAWWDKLIYNVENLGSTINNYAQRAAVAAETKVSEWINDVIRFVGELIFQMSYYGMLVAQRIFMAIMMIFCPIMFALSLAPPWNSAWSQWMSKFLSLSLWGFVTYMCIYYIDFILLYNLQQDLVAYDHLLHGSVNSWEQIGALGLQGIGSNCMYAMGMLVGAYIIRFVPEVASWLIPGGVSSGTGSVAGSAAMGITSAAGAMAGGAAGSTMKGAGSAVKSLVK</sequence>
<dbReference type="EMBL" id="JGDM01000165">
    <property type="protein sequence ID" value="EXZ41929.1"/>
    <property type="molecule type" value="Genomic_DNA"/>
</dbReference>
<feature type="transmembrane region" description="Helical" evidence="1">
    <location>
        <begin position="73"/>
        <end position="95"/>
    </location>
</feature>
<name>A0A016A493_BACFG</name>
<feature type="transmembrane region" description="Helical" evidence="1">
    <location>
        <begin position="214"/>
        <end position="234"/>
    </location>
</feature>
<keyword evidence="1" id="KW-0472">Membrane</keyword>
<protein>
    <submittedName>
        <fullName evidence="3">Putative membrane protein</fullName>
    </submittedName>
</protein>
<accession>A0A016A493</accession>
<reference evidence="3 4" key="1">
    <citation type="submission" date="2014-02" db="EMBL/GenBank/DDBJ databases">
        <authorList>
            <person name="Sears C."/>
            <person name="Carroll K."/>
            <person name="Sack B.R."/>
            <person name="Qadri F."/>
            <person name="Myers L.L."/>
            <person name="Chung G.-T."/>
            <person name="Escheverria P."/>
            <person name="Fraser C.M."/>
            <person name="Sadzewicz L."/>
            <person name="Shefchek K.A."/>
            <person name="Tallon L."/>
            <person name="Das S.P."/>
            <person name="Daugherty S."/>
            <person name="Mongodin E.F."/>
        </authorList>
    </citation>
    <scope>NUCLEOTIDE SEQUENCE [LARGE SCALE GENOMIC DNA]</scope>
    <source>
        <strain evidence="3 4">2-F-2 #4</strain>
    </source>
</reference>
<dbReference type="RefSeq" id="WP_005649287.1">
    <property type="nucleotide sequence ID" value="NZ_JGDM01000165.1"/>
</dbReference>
<comment type="caution">
    <text evidence="3">The sequence shown here is derived from an EMBL/GenBank/DDBJ whole genome shotgun (WGS) entry which is preliminary data.</text>
</comment>
<dbReference type="Proteomes" id="UP000022272">
    <property type="component" value="Unassembled WGS sequence"/>
</dbReference>
<evidence type="ECO:0000313" key="3">
    <source>
        <dbReference type="EMBL" id="EXZ41929.1"/>
    </source>
</evidence>
<evidence type="ECO:0000259" key="2">
    <source>
        <dbReference type="Pfam" id="PF07863"/>
    </source>
</evidence>
<feature type="domain" description="Conjugative transposon TraJ C-terminal" evidence="2">
    <location>
        <begin position="36"/>
        <end position="366"/>
    </location>
</feature>
<feature type="transmembrane region" description="Helical" evidence="1">
    <location>
        <begin position="246"/>
        <end position="272"/>
    </location>
</feature>
<proteinExistence type="predicted"/>
<organism evidence="3 4">
    <name type="scientific">Bacteroides fragilis str. 2-F-2 #4</name>
    <dbReference type="NCBI Taxonomy" id="1339280"/>
    <lineage>
        <taxon>Bacteria</taxon>
        <taxon>Pseudomonadati</taxon>
        <taxon>Bacteroidota</taxon>
        <taxon>Bacteroidia</taxon>
        <taxon>Bacteroidales</taxon>
        <taxon>Bacteroidaceae</taxon>
        <taxon>Bacteroides</taxon>
    </lineage>
</organism>
<gene>
    <name evidence="3" type="ORF">M076_4958</name>
</gene>
<dbReference type="PATRIC" id="fig|1339280.3.peg.4715"/>
<dbReference type="InterPro" id="IPR012424">
    <property type="entry name" value="Conjugative_transposon_TraJ_C"/>
</dbReference>